<evidence type="ECO:0000256" key="2">
    <source>
        <dbReference type="SAM" id="SignalP"/>
    </source>
</evidence>
<gene>
    <name evidence="3" type="primary">pilP</name>
    <name evidence="3" type="ORF">CWS72_19350</name>
</gene>
<evidence type="ECO:0000256" key="1">
    <source>
        <dbReference type="SAM" id="Coils"/>
    </source>
</evidence>
<name>A0A2N3PR00_9PROT</name>
<evidence type="ECO:0000313" key="3">
    <source>
        <dbReference type="EMBL" id="PKU22814.1"/>
    </source>
</evidence>
<keyword evidence="2" id="KW-0732">Signal</keyword>
<organism evidence="3 4">
    <name type="scientific">Telmatospirillum siberiense</name>
    <dbReference type="NCBI Taxonomy" id="382514"/>
    <lineage>
        <taxon>Bacteria</taxon>
        <taxon>Pseudomonadati</taxon>
        <taxon>Pseudomonadota</taxon>
        <taxon>Alphaproteobacteria</taxon>
        <taxon>Rhodospirillales</taxon>
        <taxon>Rhodospirillaceae</taxon>
        <taxon>Telmatospirillum</taxon>
    </lineage>
</organism>
<evidence type="ECO:0000313" key="4">
    <source>
        <dbReference type="Proteomes" id="UP000233293"/>
    </source>
</evidence>
<keyword evidence="1" id="KW-0175">Coiled coil</keyword>
<sequence>MSANQRARFFRYFLLVAPPLAQPAMAEEILPAPPAVVLPMVPAPASVVAGAPPAEAVPPENGQFPGVLREIGRRQTELTILELDLKRAELQKKLRELESAGQAKPPQFLPVAAAAMPPSPGASLPPSSVDMPQEAPVGPLVRRIHKVGNDLVALIALPDGETRNIRSGGVIGGLRVVQILPDTVYVRKGDQPPYALPVSSSRRVGF</sequence>
<proteinExistence type="predicted"/>
<reference evidence="4" key="1">
    <citation type="submission" date="2017-12" db="EMBL/GenBank/DDBJ databases">
        <title>Draft genome sequence of Telmatospirillum siberiense 26-4b1T, an acidotolerant peatland alphaproteobacterium potentially involved in sulfur cycling.</title>
        <authorList>
            <person name="Hausmann B."/>
            <person name="Pjevac P."/>
            <person name="Schreck K."/>
            <person name="Herbold C.W."/>
            <person name="Daims H."/>
            <person name="Wagner M."/>
            <person name="Pester M."/>
            <person name="Loy A."/>
        </authorList>
    </citation>
    <scope>NUCLEOTIDE SEQUENCE [LARGE SCALE GENOMIC DNA]</scope>
    <source>
        <strain evidence="4">26-4b1</strain>
    </source>
</reference>
<feature type="coiled-coil region" evidence="1">
    <location>
        <begin position="73"/>
        <end position="100"/>
    </location>
</feature>
<dbReference type="EMBL" id="PIUM01000026">
    <property type="protein sequence ID" value="PKU22814.1"/>
    <property type="molecule type" value="Genomic_DNA"/>
</dbReference>
<comment type="caution">
    <text evidence="3">The sequence shown here is derived from an EMBL/GenBank/DDBJ whole genome shotgun (WGS) entry which is preliminary data.</text>
</comment>
<feature type="signal peptide" evidence="2">
    <location>
        <begin position="1"/>
        <end position="26"/>
    </location>
</feature>
<protein>
    <submittedName>
        <fullName evidence="3">Type IV pilus biogenesis protein PilP</fullName>
    </submittedName>
</protein>
<dbReference type="RefSeq" id="WP_101252287.1">
    <property type="nucleotide sequence ID" value="NZ_PIUM01000026.1"/>
</dbReference>
<dbReference type="InterPro" id="IPR022753">
    <property type="entry name" value="T4SS_pilus_biogen_PilP"/>
</dbReference>
<feature type="chain" id="PRO_5014788122" evidence="2">
    <location>
        <begin position="27"/>
        <end position="206"/>
    </location>
</feature>
<dbReference type="Proteomes" id="UP000233293">
    <property type="component" value="Unassembled WGS sequence"/>
</dbReference>
<dbReference type="AlphaFoldDB" id="A0A2N3PR00"/>
<keyword evidence="4" id="KW-1185">Reference proteome</keyword>
<accession>A0A2N3PR00</accession>
<dbReference type="NCBIfam" id="TIGR03021">
    <property type="entry name" value="pilP_fam"/>
    <property type="match status" value="1"/>
</dbReference>